<feature type="transmembrane region" description="Helical" evidence="1">
    <location>
        <begin position="19"/>
        <end position="36"/>
    </location>
</feature>
<feature type="transmembrane region" description="Helical" evidence="1">
    <location>
        <begin position="70"/>
        <end position="90"/>
    </location>
</feature>
<feature type="transmembrane region" description="Helical" evidence="1">
    <location>
        <begin position="48"/>
        <end position="64"/>
    </location>
</feature>
<dbReference type="Proteomes" id="UP000069135">
    <property type="component" value="Chromosome"/>
</dbReference>
<accession>A0A0S1STU9</accession>
<keyword evidence="1" id="KW-1133">Transmembrane helix</keyword>
<dbReference type="STRING" id="1735162.PeribacterB2_1092"/>
<name>A0A0S1STU9_9BACT</name>
<accession>A0A0S1SJL0</accession>
<evidence type="ECO:0000313" key="3">
    <source>
        <dbReference type="Proteomes" id="UP000069135"/>
    </source>
</evidence>
<evidence type="ECO:0000313" key="2">
    <source>
        <dbReference type="EMBL" id="ALM13751.1"/>
    </source>
</evidence>
<evidence type="ECO:0000256" key="1">
    <source>
        <dbReference type="SAM" id="Phobius"/>
    </source>
</evidence>
<reference evidence="2 3" key="2">
    <citation type="journal article" date="2016" name="PeerJ">
        <title>Analysis of five complete genome sequences for members of the class Peribacteria in the recently recognized Peregrinibacteria bacterial phylum.</title>
        <authorList>
            <person name="Anantharaman K."/>
            <person name="Brown C.T."/>
            <person name="Burstein D."/>
            <person name="Castelle C.J."/>
            <person name="Probst A.J."/>
            <person name="Thomas B.C."/>
            <person name="Williams K.H."/>
            <person name="Banfield J.F."/>
        </authorList>
    </citation>
    <scope>NUCLEOTIDE SEQUENCE [LARGE SCALE GENOMIC DNA]</scope>
    <source>
        <strain evidence="2">RIFOXYD1_FULL_PER-ii_59_16</strain>
    </source>
</reference>
<keyword evidence="1" id="KW-0472">Membrane</keyword>
<sequence length="94" mass="10326">MDIIPLLQALPQAVFTPEFFMVCVLVFFICEALFKIPQLDDLEWGKPVIALVVGALLSVFQVGVSVDALLIGLVAGGVTTLAVSRLDYWFTRKK</sequence>
<accession>A0A0S1SL25</accession>
<dbReference type="KEGG" id="prf:PeribacterA2_1090"/>
<protein>
    <submittedName>
        <fullName evidence="2">Uncharacterized protein</fullName>
    </submittedName>
</protein>
<gene>
    <name evidence="2" type="ORF">PeribacterD1_1090</name>
</gene>
<accession>A0A0S1SWN9</accession>
<reference evidence="3" key="1">
    <citation type="submission" date="2015-10" db="EMBL/GenBank/DDBJ databases">
        <title>Analysis of five complete genome sequences for members of the class Peribacteria in the recently recognized Peregrinibacteria bacterial phylum.</title>
        <authorList>
            <person name="Anantharaman K."/>
            <person name="Brown C.T."/>
            <person name="Burstein D."/>
            <person name="Castelle C.J."/>
            <person name="Probst A.J."/>
            <person name="Thomas B.C."/>
            <person name="Williams K.H."/>
            <person name="Banfield J.F."/>
        </authorList>
    </citation>
    <scope>NUCLEOTIDE SEQUENCE [LARGE SCALE GENOMIC DNA]</scope>
</reference>
<proteinExistence type="predicted"/>
<dbReference type="EMBL" id="CP013065">
    <property type="protein sequence ID" value="ALM13751.1"/>
    <property type="molecule type" value="Genomic_DNA"/>
</dbReference>
<keyword evidence="1" id="KW-0812">Transmembrane</keyword>
<organism evidence="2 3">
    <name type="scientific">Candidatus Peribacter riflensis</name>
    <dbReference type="NCBI Taxonomy" id="1735162"/>
    <lineage>
        <taxon>Bacteria</taxon>
        <taxon>Candidatus Peregrinibacteriota</taxon>
        <taxon>Candidatus Peribacteria</taxon>
        <taxon>Candidatus Peribacterales</taxon>
        <taxon>Candidatus Peribacteraceae</taxon>
        <taxon>Candidatus Peribacter</taxon>
    </lineage>
</organism>
<accession>A0A0S1SM67</accession>
<dbReference type="AlphaFoldDB" id="A0A0S1STU9"/>